<name>A1TV74_PARC0</name>
<feature type="region of interest" description="Disordered" evidence="3">
    <location>
        <begin position="493"/>
        <end position="515"/>
    </location>
</feature>
<dbReference type="SUPFAM" id="SSF56954">
    <property type="entry name" value="Outer membrane efflux proteins (OEP)"/>
    <property type="match status" value="1"/>
</dbReference>
<keyword evidence="2" id="KW-0564">Palmitate</keyword>
<dbReference type="InterPro" id="IPR003423">
    <property type="entry name" value="OMP_efflux"/>
</dbReference>
<dbReference type="InterPro" id="IPR010131">
    <property type="entry name" value="MdtP/NodT-like"/>
</dbReference>
<dbReference type="STRING" id="397945.Aave_4322"/>
<evidence type="ECO:0000256" key="1">
    <source>
        <dbReference type="ARBA" id="ARBA00007613"/>
    </source>
</evidence>
<keyword evidence="2" id="KW-0472">Membrane</keyword>
<keyword evidence="2" id="KW-1134">Transmembrane beta strand</keyword>
<organism evidence="4 5">
    <name type="scientific">Paracidovorax citrulli (strain AAC00-1)</name>
    <name type="common">Acidovorax citrulli</name>
    <dbReference type="NCBI Taxonomy" id="397945"/>
    <lineage>
        <taxon>Bacteria</taxon>
        <taxon>Pseudomonadati</taxon>
        <taxon>Pseudomonadota</taxon>
        <taxon>Betaproteobacteria</taxon>
        <taxon>Burkholderiales</taxon>
        <taxon>Comamonadaceae</taxon>
        <taxon>Paracidovorax</taxon>
    </lineage>
</organism>
<dbReference type="KEGG" id="aav:Aave_4322"/>
<keyword evidence="2" id="KW-0812">Transmembrane</keyword>
<proteinExistence type="inferred from homology"/>
<dbReference type="eggNOG" id="COG1538">
    <property type="taxonomic scope" value="Bacteria"/>
</dbReference>
<comment type="similarity">
    <text evidence="1 2">Belongs to the outer membrane factor (OMF) (TC 1.B.17) family.</text>
</comment>
<dbReference type="AlphaFoldDB" id="A1TV74"/>
<sequence length="515" mass="54664">MPCKAAQAWGGPIQPSPWASPPWLHPANVTPRVLLPSPIPRPLRLGLAAAAIAFLAGCSAPDIRRPEAPALPATWTSPVPEGAAAAPEFRAWWKAFHDPALDALVDEALQKNLDLAIAAHRLREARLQAGRAAVQFRPSFGAGARTLQDIEAADSYFHASIDMVWELGLFGAAGSARASAAADRDAAVADRQGARVAVVAEVVRNYLDLQAARRQLQLLDRQAALDERAARLAEVRRRTWTGATDEVASAGVQRARTRAARAEPEQARARAAQSLAVLLDRVAPDPAWYADGPARVPALAPFAFPALPADLLRTRPDVQAAEAAVRKAAAEVGVARSELYPRIAITGSLLYAYNLTRNRRTTSDNVPAIGPTIDIPLLDWGRRRMQVDAQQEALQAAELSYQRTVRSAVAEAEGALSALAAQQNRADALAQARPALAERVRAADVQARLGLASEYDGLAAQRAALQAEAEWATAQDARSLAFVALYKALGGAPLPAEPPDAVTDAPPEAPSGEAP</sequence>
<accession>A1TV74</accession>
<dbReference type="GO" id="GO:0015562">
    <property type="term" value="F:efflux transmembrane transporter activity"/>
    <property type="evidence" value="ECO:0007669"/>
    <property type="project" value="InterPro"/>
</dbReference>
<protein>
    <submittedName>
        <fullName evidence="4">Transcriptional regulator, Fis family</fullName>
    </submittedName>
</protein>
<evidence type="ECO:0000313" key="4">
    <source>
        <dbReference type="EMBL" id="ABM34862.1"/>
    </source>
</evidence>
<dbReference type="Pfam" id="PF02321">
    <property type="entry name" value="OEP"/>
    <property type="match status" value="2"/>
</dbReference>
<dbReference type="GO" id="GO:0005886">
    <property type="term" value="C:plasma membrane"/>
    <property type="evidence" value="ECO:0007669"/>
    <property type="project" value="UniProtKB-SubCell"/>
</dbReference>
<dbReference type="Proteomes" id="UP000002596">
    <property type="component" value="Chromosome"/>
</dbReference>
<dbReference type="EMBL" id="CP000512">
    <property type="protein sequence ID" value="ABM34862.1"/>
    <property type="molecule type" value="Genomic_DNA"/>
</dbReference>
<reference evidence="4 5" key="1">
    <citation type="submission" date="2006-12" db="EMBL/GenBank/DDBJ databases">
        <title>Complete sequence of Acidovorax avenae subsp. citrulli AAC00-1.</title>
        <authorList>
            <consortium name="US DOE Joint Genome Institute"/>
            <person name="Copeland A."/>
            <person name="Lucas S."/>
            <person name="Lapidus A."/>
            <person name="Barry K."/>
            <person name="Detter J.C."/>
            <person name="Glavina del Rio T."/>
            <person name="Dalin E."/>
            <person name="Tice H."/>
            <person name="Pitluck S."/>
            <person name="Kiss H."/>
            <person name="Brettin T."/>
            <person name="Bruce D."/>
            <person name="Han C."/>
            <person name="Tapia R."/>
            <person name="Gilna P."/>
            <person name="Schmutz J."/>
            <person name="Larimer F."/>
            <person name="Land M."/>
            <person name="Hauser L."/>
            <person name="Kyrpides N."/>
            <person name="Kim E."/>
            <person name="Stahl D."/>
            <person name="Richardson P."/>
        </authorList>
    </citation>
    <scope>NUCLEOTIDE SEQUENCE [LARGE SCALE GENOMIC DNA]</scope>
    <source>
        <strain evidence="4 5">AAC00-1</strain>
    </source>
</reference>
<dbReference type="PANTHER" id="PTHR30203">
    <property type="entry name" value="OUTER MEMBRANE CATION EFFLUX PROTEIN"/>
    <property type="match status" value="1"/>
</dbReference>
<keyword evidence="2" id="KW-0449">Lipoprotein</keyword>
<comment type="subcellular location">
    <subcellularLocation>
        <location evidence="2">Cell membrane</location>
        <topology evidence="2">Lipid-anchor</topology>
    </subcellularLocation>
</comment>
<dbReference type="NCBIfam" id="TIGR01845">
    <property type="entry name" value="outer_NodT"/>
    <property type="match status" value="1"/>
</dbReference>
<dbReference type="PANTHER" id="PTHR30203:SF32">
    <property type="entry name" value="CATION EFFLUX SYSTEM PROTEIN CUSC"/>
    <property type="match status" value="1"/>
</dbReference>
<gene>
    <name evidence="4" type="ordered locus">Aave_4322</name>
</gene>
<evidence type="ECO:0000256" key="3">
    <source>
        <dbReference type="SAM" id="MobiDB-lite"/>
    </source>
</evidence>
<dbReference type="Gene3D" id="2.20.200.10">
    <property type="entry name" value="Outer membrane efflux proteins (OEP)"/>
    <property type="match status" value="1"/>
</dbReference>
<evidence type="ECO:0000313" key="5">
    <source>
        <dbReference type="Proteomes" id="UP000002596"/>
    </source>
</evidence>
<dbReference type="HOGENOM" id="CLU_012817_13_0_4"/>
<dbReference type="Gene3D" id="1.20.1600.10">
    <property type="entry name" value="Outer membrane efflux proteins (OEP)"/>
    <property type="match status" value="1"/>
</dbReference>
<evidence type="ECO:0000256" key="2">
    <source>
        <dbReference type="RuleBase" id="RU362097"/>
    </source>
</evidence>